<protein>
    <submittedName>
        <fullName evidence="1">Uncharacterized protein</fullName>
    </submittedName>
</protein>
<dbReference type="Proteomes" id="UP000070119">
    <property type="component" value="Chromosome 1"/>
</dbReference>
<gene>
    <name evidence="1" type="ORF">WK57_06520</name>
</gene>
<evidence type="ECO:0000313" key="2">
    <source>
        <dbReference type="Proteomes" id="UP000070119"/>
    </source>
</evidence>
<dbReference type="AlphaFoldDB" id="A0AA40RCJ1"/>
<dbReference type="EMBL" id="LNJU01000001">
    <property type="protein sequence ID" value="KWZ60257.1"/>
    <property type="molecule type" value="Genomic_DNA"/>
</dbReference>
<comment type="caution">
    <text evidence="1">The sequence shown here is derived from an EMBL/GenBank/DDBJ whole genome shotgun (WGS) entry which is preliminary data.</text>
</comment>
<sequence>MRRRATSNPTSLTLDVGKQVPRLQIELSDHFLNFLYDALYFIFARQFRLNLKCTYLGFQVQVGSHLSSF</sequence>
<accession>A0AA40RCJ1</accession>
<reference evidence="1 2" key="1">
    <citation type="submission" date="2015-11" db="EMBL/GenBank/DDBJ databases">
        <authorList>
            <person name="Sahl J."/>
            <person name="Wagner D."/>
            <person name="Keim P."/>
        </authorList>
    </citation>
    <scope>NUCLEOTIDE SEQUENCE [LARGE SCALE GENOMIC DNA]</scope>
    <source>
        <strain evidence="1 2">MSMB1157</strain>
    </source>
</reference>
<evidence type="ECO:0000313" key="1">
    <source>
        <dbReference type="EMBL" id="KWZ60257.1"/>
    </source>
</evidence>
<organism evidence="1 2">
    <name type="scientific">Burkholderia ubonensis</name>
    <dbReference type="NCBI Taxonomy" id="101571"/>
    <lineage>
        <taxon>Bacteria</taxon>
        <taxon>Pseudomonadati</taxon>
        <taxon>Pseudomonadota</taxon>
        <taxon>Betaproteobacteria</taxon>
        <taxon>Burkholderiales</taxon>
        <taxon>Burkholderiaceae</taxon>
        <taxon>Burkholderia</taxon>
        <taxon>Burkholderia cepacia complex</taxon>
    </lineage>
</organism>
<name>A0AA40RCJ1_9BURK</name>
<proteinExistence type="predicted"/>